<feature type="region of interest" description="Disordered" evidence="1">
    <location>
        <begin position="61"/>
        <end position="136"/>
    </location>
</feature>
<feature type="compositionally biased region" description="Basic and acidic residues" evidence="1">
    <location>
        <begin position="61"/>
        <end position="70"/>
    </location>
</feature>
<feature type="compositionally biased region" description="Polar residues" evidence="1">
    <location>
        <begin position="71"/>
        <end position="82"/>
    </location>
</feature>
<feature type="region of interest" description="Disordered" evidence="1">
    <location>
        <begin position="1"/>
        <end position="27"/>
    </location>
</feature>
<feature type="compositionally biased region" description="Basic residues" evidence="1">
    <location>
        <begin position="1"/>
        <end position="11"/>
    </location>
</feature>
<name>A0A4Z2G3Z8_9TELE</name>
<dbReference type="Proteomes" id="UP000314294">
    <property type="component" value="Unassembled WGS sequence"/>
</dbReference>
<reference evidence="2 3" key="1">
    <citation type="submission" date="2019-03" db="EMBL/GenBank/DDBJ databases">
        <title>First draft genome of Liparis tanakae, snailfish: a comprehensive survey of snailfish specific genes.</title>
        <authorList>
            <person name="Kim W."/>
            <person name="Song I."/>
            <person name="Jeong J.-H."/>
            <person name="Kim D."/>
            <person name="Kim S."/>
            <person name="Ryu S."/>
            <person name="Song J.Y."/>
            <person name="Lee S.K."/>
        </authorList>
    </citation>
    <scope>NUCLEOTIDE SEQUENCE [LARGE SCALE GENOMIC DNA]</scope>
    <source>
        <tissue evidence="2">Muscle</tissue>
    </source>
</reference>
<gene>
    <name evidence="2" type="ORF">EYF80_041528</name>
</gene>
<proteinExistence type="predicted"/>
<organism evidence="2 3">
    <name type="scientific">Liparis tanakae</name>
    <name type="common">Tanaka's snailfish</name>
    <dbReference type="NCBI Taxonomy" id="230148"/>
    <lineage>
        <taxon>Eukaryota</taxon>
        <taxon>Metazoa</taxon>
        <taxon>Chordata</taxon>
        <taxon>Craniata</taxon>
        <taxon>Vertebrata</taxon>
        <taxon>Euteleostomi</taxon>
        <taxon>Actinopterygii</taxon>
        <taxon>Neopterygii</taxon>
        <taxon>Teleostei</taxon>
        <taxon>Neoteleostei</taxon>
        <taxon>Acanthomorphata</taxon>
        <taxon>Eupercaria</taxon>
        <taxon>Perciformes</taxon>
        <taxon>Cottioidei</taxon>
        <taxon>Cottales</taxon>
        <taxon>Liparidae</taxon>
        <taxon>Liparis</taxon>
    </lineage>
</organism>
<protein>
    <submittedName>
        <fullName evidence="2">Uncharacterized protein</fullName>
    </submittedName>
</protein>
<feature type="compositionally biased region" description="Basic and acidic residues" evidence="1">
    <location>
        <begin position="224"/>
        <end position="246"/>
    </location>
</feature>
<evidence type="ECO:0000256" key="1">
    <source>
        <dbReference type="SAM" id="MobiDB-lite"/>
    </source>
</evidence>
<dbReference type="EMBL" id="SRLO01000704">
    <property type="protein sequence ID" value="TNN48258.1"/>
    <property type="molecule type" value="Genomic_DNA"/>
</dbReference>
<accession>A0A4Z2G3Z8</accession>
<keyword evidence="3" id="KW-1185">Reference proteome</keyword>
<evidence type="ECO:0000313" key="2">
    <source>
        <dbReference type="EMBL" id="TNN48258.1"/>
    </source>
</evidence>
<sequence length="288" mass="31402">MSALPRARRTASQRPYSQGSGPRSATPVPGGVCELWAHDAMCTLAPSSPCRIEANEHAAEMWAERSDEHTSNTGSWTQSQPGDNRKEPTCRSALGEAPDQNAEQRGDNQEHRRCHGNQAPSECFGTGPLRGGRDADVAHGENDRLVLEHVRALTVVAEWTRPTGEHPLPRRTHSWAENAAGTEEERYRYTLLRPGPRVTSHEDMSGGVEDRRAELLFPAPPAEGGREPQVRDGEESDSGHGRIDLENDNVHIDTPLRIKGAPVLNALLRLAVMGGGGAFAVHAAPYFR</sequence>
<comment type="caution">
    <text evidence="2">The sequence shown here is derived from an EMBL/GenBank/DDBJ whole genome shotgun (WGS) entry which is preliminary data.</text>
</comment>
<dbReference type="AlphaFoldDB" id="A0A4Z2G3Z8"/>
<feature type="compositionally biased region" description="Basic and acidic residues" evidence="1">
    <location>
        <begin position="102"/>
        <end position="111"/>
    </location>
</feature>
<evidence type="ECO:0000313" key="3">
    <source>
        <dbReference type="Proteomes" id="UP000314294"/>
    </source>
</evidence>
<feature type="compositionally biased region" description="Polar residues" evidence="1">
    <location>
        <begin position="12"/>
        <end position="23"/>
    </location>
</feature>
<feature type="region of interest" description="Disordered" evidence="1">
    <location>
        <begin position="218"/>
        <end position="246"/>
    </location>
</feature>